<gene>
    <name evidence="1" type="ORF">GUK36_39850</name>
</gene>
<protein>
    <submittedName>
        <fullName evidence="1">Clp protease ClpP</fullName>
    </submittedName>
</protein>
<dbReference type="AlphaFoldDB" id="A0A6P0DVK4"/>
<keyword evidence="1" id="KW-0378">Hydrolase</keyword>
<proteinExistence type="predicted"/>
<feature type="non-terminal residue" evidence="1">
    <location>
        <position position="178"/>
    </location>
</feature>
<sequence length="178" mass="18929">SYARAIAVSRQLMINDDLGAIQDMLSSYGSTVALFEEITFYSSALNAKLADGQTVFHASHNNLAGAGAAIDVTTVSNGRAAMAKQKSLDDNPLLSNSPSIILTGPDTITAAEMLVASITPATAQTVNIFSGRLTPIDTAQIAGNPWYLFPNPEAGSNYRWGYLEGYEAPRVRIENPFG</sequence>
<dbReference type="GO" id="GO:0008233">
    <property type="term" value="F:peptidase activity"/>
    <property type="evidence" value="ECO:0007669"/>
    <property type="project" value="UniProtKB-KW"/>
</dbReference>
<dbReference type="Proteomes" id="UP000471409">
    <property type="component" value="Unassembled WGS sequence"/>
</dbReference>
<comment type="caution">
    <text evidence="1">The sequence shown here is derived from an EMBL/GenBank/DDBJ whole genome shotgun (WGS) entry which is preliminary data.</text>
</comment>
<name>A0A6P0DVK4_RHILE</name>
<keyword evidence="1" id="KW-0645">Protease</keyword>
<evidence type="ECO:0000313" key="1">
    <source>
        <dbReference type="EMBL" id="NEK55386.1"/>
    </source>
</evidence>
<dbReference type="EMBL" id="WXXP01000487">
    <property type="protein sequence ID" value="NEK55386.1"/>
    <property type="molecule type" value="Genomic_DNA"/>
</dbReference>
<organism evidence="1 2">
    <name type="scientific">Rhizobium leguminosarum</name>
    <dbReference type="NCBI Taxonomy" id="384"/>
    <lineage>
        <taxon>Bacteria</taxon>
        <taxon>Pseudomonadati</taxon>
        <taxon>Pseudomonadota</taxon>
        <taxon>Alphaproteobacteria</taxon>
        <taxon>Hyphomicrobiales</taxon>
        <taxon>Rhizobiaceae</taxon>
        <taxon>Rhizobium/Agrobacterium group</taxon>
        <taxon>Rhizobium</taxon>
    </lineage>
</organism>
<dbReference type="Pfam" id="PF25209">
    <property type="entry name" value="Phage_capsid_4"/>
    <property type="match status" value="1"/>
</dbReference>
<feature type="non-terminal residue" evidence="1">
    <location>
        <position position="1"/>
    </location>
</feature>
<accession>A0A6P0DVK4</accession>
<dbReference type="GO" id="GO:0006508">
    <property type="term" value="P:proteolysis"/>
    <property type="evidence" value="ECO:0007669"/>
    <property type="project" value="UniProtKB-KW"/>
</dbReference>
<evidence type="ECO:0000313" key="2">
    <source>
        <dbReference type="Proteomes" id="UP000471409"/>
    </source>
</evidence>
<reference evidence="1 2" key="1">
    <citation type="submission" date="2020-01" db="EMBL/GenBank/DDBJ databases">
        <title>Rhizobium genotypes associated with high levels of biological nitrogen fixation by grain legumes in a temperate-maritime cropping system.</title>
        <authorList>
            <person name="Maluk M."/>
            <person name="Francesc Ferrando Molina F."/>
            <person name="Lopez Del Egido L."/>
            <person name="Lafos M."/>
            <person name="Langarica-Fuentes A."/>
            <person name="Gebre Yohannes G."/>
            <person name="Young M.W."/>
            <person name="Martin P."/>
            <person name="Gantlett R."/>
            <person name="Kenicer G."/>
            <person name="Hawes C."/>
            <person name="Begg G.S."/>
            <person name="Quilliam R.S."/>
            <person name="Squire G.R."/>
            <person name="Poole P.S."/>
            <person name="Young P.W."/>
            <person name="Iannetta P.M."/>
            <person name="James E.K."/>
        </authorList>
    </citation>
    <scope>NUCLEOTIDE SEQUENCE [LARGE SCALE GENOMIC DNA]</scope>
    <source>
        <strain evidence="1 2">JHI944</strain>
    </source>
</reference>